<feature type="region of interest" description="Disordered" evidence="1">
    <location>
        <begin position="1"/>
        <end position="115"/>
    </location>
</feature>
<comment type="caution">
    <text evidence="2">The sequence shown here is derived from an EMBL/GenBank/DDBJ whole genome shotgun (WGS) entry which is preliminary data.</text>
</comment>
<reference evidence="3" key="1">
    <citation type="journal article" date="2020" name="Stud. Mycol.">
        <title>101 Dothideomycetes genomes: A test case for predicting lifestyles and emergence of pathogens.</title>
        <authorList>
            <person name="Haridas S."/>
            <person name="Albert R."/>
            <person name="Binder M."/>
            <person name="Bloem J."/>
            <person name="LaButti K."/>
            <person name="Salamov A."/>
            <person name="Andreopoulos B."/>
            <person name="Baker S."/>
            <person name="Barry K."/>
            <person name="Bills G."/>
            <person name="Bluhm B."/>
            <person name="Cannon C."/>
            <person name="Castanera R."/>
            <person name="Culley D."/>
            <person name="Daum C."/>
            <person name="Ezra D."/>
            <person name="Gonzalez J."/>
            <person name="Henrissat B."/>
            <person name="Kuo A."/>
            <person name="Liang C."/>
            <person name="Lipzen A."/>
            <person name="Lutzoni F."/>
            <person name="Magnuson J."/>
            <person name="Mondo S."/>
            <person name="Nolan M."/>
            <person name="Ohm R."/>
            <person name="Pangilinan J."/>
            <person name="Park H.-J."/>
            <person name="Ramirez L."/>
            <person name="Alfaro M."/>
            <person name="Sun H."/>
            <person name="Tritt A."/>
            <person name="Yoshinaga Y."/>
            <person name="Zwiers L.-H."/>
            <person name="Turgeon B."/>
            <person name="Goodwin S."/>
            <person name="Spatafora J."/>
            <person name="Crous P."/>
            <person name="Grigoriev I."/>
        </authorList>
    </citation>
    <scope>NUCLEOTIDE SEQUENCE [LARGE SCALE GENOMIC DNA]</scope>
    <source>
        <strain evidence="3">CBS 304.66</strain>
    </source>
</reference>
<dbReference type="Proteomes" id="UP000800093">
    <property type="component" value="Unassembled WGS sequence"/>
</dbReference>
<dbReference type="Pfam" id="PF09365">
    <property type="entry name" value="DUF2461"/>
    <property type="match status" value="1"/>
</dbReference>
<dbReference type="NCBIfam" id="TIGR02453">
    <property type="entry name" value="TIGR02453 family protein"/>
    <property type="match status" value="1"/>
</dbReference>
<dbReference type="OrthoDB" id="2537769at2759"/>
<organism evidence="2 3">
    <name type="scientific">Lojkania enalia</name>
    <dbReference type="NCBI Taxonomy" id="147567"/>
    <lineage>
        <taxon>Eukaryota</taxon>
        <taxon>Fungi</taxon>
        <taxon>Dikarya</taxon>
        <taxon>Ascomycota</taxon>
        <taxon>Pezizomycotina</taxon>
        <taxon>Dothideomycetes</taxon>
        <taxon>Pleosporomycetidae</taxon>
        <taxon>Pleosporales</taxon>
        <taxon>Pleosporales incertae sedis</taxon>
        <taxon>Lojkania</taxon>
    </lineage>
</organism>
<name>A0A9P4MZ89_9PLEO</name>
<evidence type="ECO:0000313" key="3">
    <source>
        <dbReference type="Proteomes" id="UP000800093"/>
    </source>
</evidence>
<feature type="compositionally biased region" description="Acidic residues" evidence="1">
    <location>
        <begin position="388"/>
        <end position="408"/>
    </location>
</feature>
<gene>
    <name evidence="2" type="ORF">CC78DRAFT_534029</name>
</gene>
<dbReference type="InterPro" id="IPR012808">
    <property type="entry name" value="CHP02453"/>
</dbReference>
<keyword evidence="3" id="KW-1185">Reference proteome</keyword>
<dbReference type="PANTHER" id="PTHR36452">
    <property type="entry name" value="CHROMOSOME 12, WHOLE GENOME SHOTGUN SEQUENCE"/>
    <property type="match status" value="1"/>
</dbReference>
<protein>
    <recommendedName>
        <fullName evidence="4">DUF2461 domain-containing protein</fullName>
    </recommendedName>
</protein>
<evidence type="ECO:0000256" key="1">
    <source>
        <dbReference type="SAM" id="MobiDB-lite"/>
    </source>
</evidence>
<evidence type="ECO:0008006" key="4">
    <source>
        <dbReference type="Google" id="ProtNLM"/>
    </source>
</evidence>
<accession>A0A9P4MZ89</accession>
<feature type="compositionally biased region" description="Gly residues" evidence="1">
    <location>
        <begin position="411"/>
        <end position="421"/>
    </location>
</feature>
<dbReference type="PANTHER" id="PTHR36452:SF1">
    <property type="entry name" value="DUF2461 DOMAIN-CONTAINING PROTEIN"/>
    <property type="match status" value="1"/>
</dbReference>
<sequence>MGRKPGRSSTTALRSSSKRTAPDKPTPTRQSKRTKATPAKSPYFEPDSYAVDEDNTSTDEKDGYTPEYEVENSKDILDSDHDEPSSEEDVKPKKGAARGRSTKQSSMPVRKKPAEEKELLKIGAKLEPGTQLIIKKPKARAAGDTAYSDDTIHPNTMLFLSDLTANNDRQWLKMHDSDYRVSLQDFKTFIEKLSEKVTEADDTVPELPVKDIIFRIYRDIRFSKDPTPYKTHFSAAWSRTGRKGPYAAYYVQIQPLGSSFVGGGLWQPEPGALNALRRDIDRKPHKIKRVLTDARIRKAFFGGIDDDEKKAVKAFTNQSSNASTALKKHPKGYENDHKDIELLRLRNFTLGTKLTDDEVVGAKGLERIAELVACLVPFVTYLNSVVMPDEEPSTSDEDEEEDEDDDEGSGQSPGGAGDEDD</sequence>
<evidence type="ECO:0000313" key="2">
    <source>
        <dbReference type="EMBL" id="KAF2263430.1"/>
    </source>
</evidence>
<dbReference type="EMBL" id="ML986626">
    <property type="protein sequence ID" value="KAF2263430.1"/>
    <property type="molecule type" value="Genomic_DNA"/>
</dbReference>
<dbReference type="AlphaFoldDB" id="A0A9P4MZ89"/>
<feature type="region of interest" description="Disordered" evidence="1">
    <location>
        <begin position="387"/>
        <end position="421"/>
    </location>
</feature>
<proteinExistence type="predicted"/>
<feature type="compositionally biased region" description="Polar residues" evidence="1">
    <location>
        <begin position="7"/>
        <end position="19"/>
    </location>
</feature>
<feature type="compositionally biased region" description="Basic and acidic residues" evidence="1">
    <location>
        <begin position="71"/>
        <end position="92"/>
    </location>
</feature>